<dbReference type="Proteomes" id="UP000823521">
    <property type="component" value="Unassembled WGS sequence"/>
</dbReference>
<dbReference type="RefSeq" id="WP_208815471.1">
    <property type="nucleotide sequence ID" value="NZ_WVUH01000200.1"/>
</dbReference>
<feature type="signal peptide" evidence="1">
    <location>
        <begin position="1"/>
        <end position="32"/>
    </location>
</feature>
<sequence>MSRRRTRSTILAVALAALLPVPPLVLTGPAGAQAPAAPAGPAEPWLTLVTGDRVLIRPDAPANQSLVVRPAAGREKTLFHRYVQAGEVHVVPADARPLVAAGVVDARLFNVSRLLDLGYADRADRDLPLIVTAADHTRAGTVAKAGGATVETALTSVDGAGVRLDRARAGQFWSRLVTAPAARADGAPALAGGATGIWFDAPVETKATGPTVGTSAVSRVTAGSESRLIDALEGAAARRDRIVQVDAAVSVPTNGPGLVRSALADLGTSTGPLFLTADDPAASGPVATAGPAARRADAGTAVLVTPDVATAARTADRFARSYPRWTATDLRSALLGSAAGSAEQTLRYGLTTAPASVDVGVLRWDARKAGARSTVTYRNAATAPVTIDLAVAGGTGLAVAPRQLTVPAGGTTSATVTVDGAKVSPGRVTGSLVASVAGTPALRTPVAVEVEAESYDLTITATDHDGAPAANWSALLNDLDRDYAVTVTEPAGTAVVRLPRGNYYLESHVDTARADGNLSTWIVEPLVVLDQNRTISLVATEGRPVGVTVDKSDARYGEVAAIFARMTNDGRYLGSDAHGPTFDGLLVRPSTSATTGGEFTFYVAARLAKPDGRGGFAGSPYMYHVQWIEPDRVPADLIRHLPNSELASVQARLASARPGRIGQKDYLVYAPLPFTIQEYYIPDTPWLAAIGTFAGEPDGNPETMLNSADRHFTVGTHSVERWNVGVFGPSFPRDWPWKWTNAARTGDRIDVELPLFTDQGTHREARSAVTGAYTKLYRNGRLVGQNDLAATGSFTVPAGSATYRLESRATRSTDFAGATSVKVAWTFCSATPAEGSTVRLPLAAVRFAPQLDDHNRAPAGGTFAVPVSVQWQDGATHGTTRYLSVEASYDGRNWRQVRLTGSGDTTVAHVPHPHGVQEVSLRARHVDSTGNMVEQTITRAYLVRR</sequence>
<comment type="caution">
    <text evidence="2">The sequence shown here is derived from an EMBL/GenBank/DDBJ whole genome shotgun (WGS) entry which is preliminary data.</text>
</comment>
<keyword evidence="1" id="KW-0732">Signal</keyword>
<organism evidence="2 3">
    <name type="scientific">Micromonospora echinofusca</name>
    <dbReference type="NCBI Taxonomy" id="47858"/>
    <lineage>
        <taxon>Bacteria</taxon>
        <taxon>Bacillati</taxon>
        <taxon>Actinomycetota</taxon>
        <taxon>Actinomycetes</taxon>
        <taxon>Micromonosporales</taxon>
        <taxon>Micromonosporaceae</taxon>
        <taxon>Micromonospora</taxon>
    </lineage>
</organism>
<name>A0ABS3VVA2_MICEH</name>
<accession>A0ABS3VVA2</accession>
<dbReference type="EMBL" id="WVUH01000200">
    <property type="protein sequence ID" value="MBO4208480.1"/>
    <property type="molecule type" value="Genomic_DNA"/>
</dbReference>
<evidence type="ECO:0000313" key="2">
    <source>
        <dbReference type="EMBL" id="MBO4208480.1"/>
    </source>
</evidence>
<proteinExistence type="predicted"/>
<protein>
    <submittedName>
        <fullName evidence="2">Uncharacterized protein</fullName>
    </submittedName>
</protein>
<keyword evidence="3" id="KW-1185">Reference proteome</keyword>
<evidence type="ECO:0000256" key="1">
    <source>
        <dbReference type="SAM" id="SignalP"/>
    </source>
</evidence>
<feature type="chain" id="PRO_5046228741" evidence="1">
    <location>
        <begin position="33"/>
        <end position="945"/>
    </location>
</feature>
<gene>
    <name evidence="2" type="ORF">GSF22_21065</name>
</gene>
<reference evidence="2 3" key="1">
    <citation type="submission" date="2019-12" db="EMBL/GenBank/DDBJ databases">
        <title>Whole genome sequencing of endophytic Actinobacterium Micromonospora sp. MPMI6T.</title>
        <authorList>
            <person name="Evv R."/>
            <person name="Podile A.R."/>
        </authorList>
    </citation>
    <scope>NUCLEOTIDE SEQUENCE [LARGE SCALE GENOMIC DNA]</scope>
    <source>
        <strain evidence="2 3">MPMI6</strain>
    </source>
</reference>
<evidence type="ECO:0000313" key="3">
    <source>
        <dbReference type="Proteomes" id="UP000823521"/>
    </source>
</evidence>